<dbReference type="EMBL" id="CAAJVP010000012">
    <property type="protein sequence ID" value="VHY11968.1"/>
    <property type="molecule type" value="Genomic_DNA"/>
</dbReference>
<dbReference type="Proteomes" id="UP000372533">
    <property type="component" value="Unassembled WGS sequence"/>
</dbReference>
<dbReference type="PANTHER" id="PTHR34390:SF1">
    <property type="entry name" value="SUCCINATE TRANSPORTER SUBUNIT YJJB-RELATED"/>
    <property type="match status" value="1"/>
</dbReference>
<evidence type="ECO:0000313" key="17">
    <source>
        <dbReference type="Proteomes" id="UP000189137"/>
    </source>
</evidence>
<feature type="transmembrane region" description="Helical" evidence="8">
    <location>
        <begin position="42"/>
        <end position="69"/>
    </location>
</feature>
<evidence type="ECO:0000313" key="12">
    <source>
        <dbReference type="EMBL" id="CDS96023.1"/>
    </source>
</evidence>
<keyword evidence="6 8" id="KW-0472">Membrane</keyword>
<sequence>MTDMSMILHFLFSGVATAGFAVFFNAPLYLLLPAGVTGGIGWIVYVYLFNFTTNAVFAGFIAAALVSACSETLARKLKQPAIVFVIPGILPLIPGIGLYNTMLSLIQKNYSLAMSKGTDALFLSAAIALGVLVVTSFVRTLNLLKIRKNFIPYRKSK</sequence>
<evidence type="ECO:0000256" key="8">
    <source>
        <dbReference type="SAM" id="Phobius"/>
    </source>
</evidence>
<evidence type="ECO:0000256" key="2">
    <source>
        <dbReference type="ARBA" id="ARBA00022475"/>
    </source>
</evidence>
<evidence type="ECO:0000256" key="1">
    <source>
        <dbReference type="ARBA" id="ARBA00004651"/>
    </source>
</evidence>
<evidence type="ECO:0000313" key="15">
    <source>
        <dbReference type="EMBL" id="VFD29638.1"/>
    </source>
</evidence>
<gene>
    <name evidence="12" type="ORF">BN1095_20262</name>
    <name evidence="10" type="ORF">BN1096_690010</name>
    <name evidence="11" type="ORF">BN1097_700010</name>
    <name evidence="13" type="ORF">KRM00_001733</name>
    <name evidence="16" type="ORF">SAMEA1402366_02486</name>
    <name evidence="15" type="ORF">SAMEA1402399_00685</name>
    <name evidence="14" type="ORF">SAMEA3375112_02170</name>
</gene>
<dbReference type="Proteomes" id="UP000189137">
    <property type="component" value="Unassembled WGS sequence"/>
</dbReference>
<evidence type="ECO:0000313" key="14">
    <source>
        <dbReference type="EMBL" id="SJS45695.1"/>
    </source>
</evidence>
<keyword evidence="3" id="KW-0997">Cell inner membrane</keyword>
<dbReference type="EMBL" id="LK932410">
    <property type="protein sequence ID" value="CDS89005.1"/>
    <property type="molecule type" value="Genomic_DNA"/>
</dbReference>
<dbReference type="InterPro" id="IPR024528">
    <property type="entry name" value="ThrE_2"/>
</dbReference>
<dbReference type="EMBL" id="CAADAN010000002">
    <property type="protein sequence ID" value="VFD29638.1"/>
    <property type="molecule type" value="Genomic_DNA"/>
</dbReference>
<evidence type="ECO:0000256" key="6">
    <source>
        <dbReference type="ARBA" id="ARBA00023136"/>
    </source>
</evidence>
<dbReference type="AlphaFoldDB" id="A0A031WED8"/>
<dbReference type="GeneID" id="66355135"/>
<dbReference type="EMBL" id="FUPS01000006">
    <property type="protein sequence ID" value="SJS45695.1"/>
    <property type="molecule type" value="Genomic_DNA"/>
</dbReference>
<feature type="transmembrane region" description="Helical" evidence="8">
    <location>
        <begin position="81"/>
        <end position="100"/>
    </location>
</feature>
<accession>A0A031WED8</accession>
<keyword evidence="4 8" id="KW-0812">Transmembrane</keyword>
<evidence type="ECO:0000256" key="3">
    <source>
        <dbReference type="ARBA" id="ARBA00022519"/>
    </source>
</evidence>
<evidence type="ECO:0000313" key="13">
    <source>
        <dbReference type="EMBL" id="HBH1542253.1"/>
    </source>
</evidence>
<dbReference type="EMBL" id="LK932523">
    <property type="protein sequence ID" value="CDS88351.1"/>
    <property type="molecule type" value="Genomic_DNA"/>
</dbReference>
<dbReference type="GO" id="GO:0005886">
    <property type="term" value="C:plasma membrane"/>
    <property type="evidence" value="ECO:0007669"/>
    <property type="project" value="UniProtKB-SubCell"/>
</dbReference>
<dbReference type="Proteomes" id="UP000411588">
    <property type="component" value="Unassembled WGS sequence"/>
</dbReference>
<organism evidence="12">
    <name type="scientific">Clostridioides difficile</name>
    <name type="common">Peptoclostridium difficile</name>
    <dbReference type="NCBI Taxonomy" id="1496"/>
    <lineage>
        <taxon>Bacteria</taxon>
        <taxon>Bacillati</taxon>
        <taxon>Bacillota</taxon>
        <taxon>Clostridia</taxon>
        <taxon>Peptostreptococcales</taxon>
        <taxon>Peptostreptococcaceae</taxon>
        <taxon>Clostridioides</taxon>
    </lineage>
</organism>
<dbReference type="PATRIC" id="fig|1496.1373.peg.704"/>
<evidence type="ECO:0000256" key="7">
    <source>
        <dbReference type="ARBA" id="ARBA00034125"/>
    </source>
</evidence>
<dbReference type="PANTHER" id="PTHR34390">
    <property type="entry name" value="UPF0442 PROTEIN YJJB-RELATED"/>
    <property type="match status" value="1"/>
</dbReference>
<comment type="subcellular location">
    <subcellularLocation>
        <location evidence="1">Cell membrane</location>
        <topology evidence="1">Multi-pass membrane protein</topology>
    </subcellularLocation>
</comment>
<comment type="similarity">
    <text evidence="7">Belongs to the ThrE exporter (TC 2.A.79) family.</text>
</comment>
<evidence type="ECO:0000313" key="19">
    <source>
        <dbReference type="Proteomes" id="UP000411588"/>
    </source>
</evidence>
<protein>
    <submittedName>
        <fullName evidence="12 15">Membrane protein</fullName>
    </submittedName>
    <submittedName>
        <fullName evidence="13">Threonine/serine exporter family protein</fullName>
    </submittedName>
    <submittedName>
        <fullName evidence="14">Uncharacterized conserved protein</fullName>
    </submittedName>
</protein>
<reference evidence="12" key="1">
    <citation type="submission" date="2014-07" db="EMBL/GenBank/DDBJ databases">
        <authorList>
            <person name="Monot Marc"/>
        </authorList>
    </citation>
    <scope>NUCLEOTIDE SEQUENCE</scope>
    <source>
        <strain evidence="12">7032989</strain>
        <strain evidence="11">7032994</strain>
    </source>
</reference>
<keyword evidence="5 8" id="KW-1133">Transmembrane helix</keyword>
<evidence type="ECO:0000313" key="18">
    <source>
        <dbReference type="Proteomes" id="UP000372533"/>
    </source>
</evidence>
<feature type="transmembrane region" description="Helical" evidence="8">
    <location>
        <begin position="120"/>
        <end position="138"/>
    </location>
</feature>
<dbReference type="EMBL" id="LK932849">
    <property type="protein sequence ID" value="CDS96023.1"/>
    <property type="molecule type" value="Genomic_DNA"/>
</dbReference>
<evidence type="ECO:0000259" key="9">
    <source>
        <dbReference type="Pfam" id="PF12821"/>
    </source>
</evidence>
<dbReference type="OMA" id="MGEIFAQ"/>
<dbReference type="RefSeq" id="WP_004454155.1">
    <property type="nucleotide sequence ID" value="NZ_AP031492.1"/>
</dbReference>
<keyword evidence="2" id="KW-1003">Cell membrane</keyword>
<dbReference type="Pfam" id="PF12821">
    <property type="entry name" value="ThrE_2"/>
    <property type="match status" value="1"/>
</dbReference>
<dbReference type="InterPro" id="IPR050539">
    <property type="entry name" value="ThrE_Dicarb/AminoAcid_Exp"/>
</dbReference>
<feature type="domain" description="Threonine/Serine exporter ThrE" evidence="9">
    <location>
        <begin position="10"/>
        <end position="136"/>
    </location>
</feature>
<dbReference type="EMBL" id="DAEPXK010000014">
    <property type="protein sequence ID" value="HBH1542253.1"/>
    <property type="molecule type" value="Genomic_DNA"/>
</dbReference>
<evidence type="ECO:0000256" key="4">
    <source>
        <dbReference type="ARBA" id="ARBA00022692"/>
    </source>
</evidence>
<reference evidence="13" key="3">
    <citation type="journal article" date="2018" name="Genome Biol.">
        <title>SKESA: strategic k-mer extension for scrupulous assemblies.</title>
        <authorList>
            <person name="Souvorov A."/>
            <person name="Agarwala R."/>
            <person name="Lipman D.J."/>
        </authorList>
    </citation>
    <scope>NUCLEOTIDE SEQUENCE</scope>
    <source>
        <strain evidence="13">HN1000</strain>
    </source>
</reference>
<proteinExistence type="inferred from homology"/>
<dbReference type="GO" id="GO:0015744">
    <property type="term" value="P:succinate transport"/>
    <property type="evidence" value="ECO:0007669"/>
    <property type="project" value="TreeGrafter"/>
</dbReference>
<feature type="transmembrane region" description="Helical" evidence="8">
    <location>
        <begin position="7"/>
        <end position="30"/>
    </location>
</feature>
<evidence type="ECO:0000313" key="11">
    <source>
        <dbReference type="EMBL" id="CDS89005.1"/>
    </source>
</evidence>
<evidence type="ECO:0000313" key="16">
    <source>
        <dbReference type="EMBL" id="VHY11968.1"/>
    </source>
</evidence>
<reference evidence="13" key="4">
    <citation type="submission" date="2021-06" db="EMBL/GenBank/DDBJ databases">
        <authorList>
            <consortium name="NCBI Pathogen Detection Project"/>
        </authorList>
    </citation>
    <scope>NUCLEOTIDE SEQUENCE</scope>
    <source>
        <strain evidence="13">HN1000</strain>
    </source>
</reference>
<dbReference type="Proteomes" id="UP000878956">
    <property type="component" value="Unassembled WGS sequence"/>
</dbReference>
<evidence type="ECO:0000313" key="10">
    <source>
        <dbReference type="EMBL" id="CDS88351.1"/>
    </source>
</evidence>
<name>A0A031WED8_CLODI</name>
<reference evidence="14 17" key="2">
    <citation type="submission" date="2017-02" db="EMBL/GenBank/DDBJ databases">
        <authorList>
            <consortium name="Pathogen Informatics"/>
        </authorList>
    </citation>
    <scope>NUCLEOTIDE SEQUENCE [LARGE SCALE GENOMIC DNA]</scope>
    <source>
        <strain evidence="15">Clo34</strain>
        <strain evidence="19">clo34</strain>
        <strain evidence="16">Tl291</strain>
        <strain evidence="18">tl291</strain>
        <strain evidence="14 17">VRECD0157</strain>
    </source>
</reference>
<evidence type="ECO:0000256" key="5">
    <source>
        <dbReference type="ARBA" id="ARBA00022989"/>
    </source>
</evidence>
<dbReference type="KEGG" id="pdf:CD630DERM_27280"/>